<keyword evidence="3" id="KW-1185">Reference proteome</keyword>
<gene>
    <name evidence="2" type="ORF">PXEA_LOCUS13237</name>
</gene>
<name>A0A3S4ZU23_9PLAT</name>
<evidence type="ECO:0000313" key="3">
    <source>
        <dbReference type="Proteomes" id="UP000784294"/>
    </source>
</evidence>
<sequence length="284" mass="30176">MNVACLSKASLNSAVNAASMSSKAFTLSSERKNIPAISCKSARYQNSNPTNMQKSSRYAKFSSESSRMRSGAAINLPSKDSSISSKQLLLTSSHLSYEVDITALAESAENQDSTERDGHLDEADEEEAAALAEASAAILAAKPLFCERLLFLFDQALIIAEDETKVGQTPVSLDHLISLPYLRSVQSKLSGVAGLLAFSSPGISPLSSPNALSPTTDLGPGYLAGIPTSLADDSPVPQSSQPVQSSNSTSSAGRFFLPLHIVSIRALTKPRKIRDGSHEARYRL</sequence>
<evidence type="ECO:0000256" key="1">
    <source>
        <dbReference type="SAM" id="MobiDB-lite"/>
    </source>
</evidence>
<dbReference type="AlphaFoldDB" id="A0A3S4ZU23"/>
<feature type="compositionally biased region" description="Polar residues" evidence="1">
    <location>
        <begin position="43"/>
        <end position="56"/>
    </location>
</feature>
<feature type="region of interest" description="Disordered" evidence="1">
    <location>
        <begin position="40"/>
        <end position="64"/>
    </location>
</feature>
<reference evidence="2" key="1">
    <citation type="submission" date="2018-11" db="EMBL/GenBank/DDBJ databases">
        <authorList>
            <consortium name="Pathogen Informatics"/>
        </authorList>
    </citation>
    <scope>NUCLEOTIDE SEQUENCE</scope>
</reference>
<evidence type="ECO:0000313" key="2">
    <source>
        <dbReference type="EMBL" id="VEL19797.1"/>
    </source>
</evidence>
<comment type="caution">
    <text evidence="2">The sequence shown here is derived from an EMBL/GenBank/DDBJ whole genome shotgun (WGS) entry which is preliminary data.</text>
</comment>
<organism evidence="2 3">
    <name type="scientific">Protopolystoma xenopodis</name>
    <dbReference type="NCBI Taxonomy" id="117903"/>
    <lineage>
        <taxon>Eukaryota</taxon>
        <taxon>Metazoa</taxon>
        <taxon>Spiralia</taxon>
        <taxon>Lophotrochozoa</taxon>
        <taxon>Platyhelminthes</taxon>
        <taxon>Monogenea</taxon>
        <taxon>Polyopisthocotylea</taxon>
        <taxon>Polystomatidea</taxon>
        <taxon>Polystomatidae</taxon>
        <taxon>Protopolystoma</taxon>
    </lineage>
</organism>
<dbReference type="Proteomes" id="UP000784294">
    <property type="component" value="Unassembled WGS sequence"/>
</dbReference>
<proteinExistence type="predicted"/>
<accession>A0A3S4ZU23</accession>
<dbReference type="EMBL" id="CAAALY010043340">
    <property type="protein sequence ID" value="VEL19797.1"/>
    <property type="molecule type" value="Genomic_DNA"/>
</dbReference>
<protein>
    <submittedName>
        <fullName evidence="2">Uncharacterized protein</fullName>
    </submittedName>
</protein>